<keyword evidence="2" id="KW-0813">Transport</keyword>
<dbReference type="InterPro" id="IPR011990">
    <property type="entry name" value="TPR-like_helical_dom_sf"/>
</dbReference>
<dbReference type="SUPFAM" id="SSF64268">
    <property type="entry name" value="PX domain"/>
    <property type="match status" value="1"/>
</dbReference>
<evidence type="ECO:0000259" key="7">
    <source>
        <dbReference type="PROSITE" id="PS50195"/>
    </source>
</evidence>
<evidence type="ECO:0000313" key="8">
    <source>
        <dbReference type="EMBL" id="CAL1538641.1"/>
    </source>
</evidence>
<dbReference type="GO" id="GO:0015031">
    <property type="term" value="P:protein transport"/>
    <property type="evidence" value="ECO:0007669"/>
    <property type="project" value="UniProtKB-KW"/>
</dbReference>
<feature type="non-terminal residue" evidence="8">
    <location>
        <position position="1"/>
    </location>
</feature>
<dbReference type="PANTHER" id="PTHR20939">
    <property type="entry name" value="SORTING NEXIN 20, 21"/>
    <property type="match status" value="1"/>
</dbReference>
<accession>A0AAV2HYM7</accession>
<dbReference type="InterPro" id="IPR039937">
    <property type="entry name" value="SNX20/SNX21"/>
</dbReference>
<sequence length="201" mass="23184">QIYTVLINPHKEALRSAPTLVKRRYSDFENLHQQLKKKYPPAMTNISFPRKVFTGNFTSETIAKRSTAFEQYLAHLFSYFEIRYSYDFMYFFVQDDFTTAIQCFLNKDYSTAACSFEKTLPVIEKLYGDSHPHVFNCLCGLVISYSNMEKYAVAEACAEVALKCSGAADDETMASLMMTTIRLCWTLGKDKQDLEKRLLDI</sequence>
<keyword evidence="4" id="KW-0653">Protein transport</keyword>
<evidence type="ECO:0000256" key="1">
    <source>
        <dbReference type="ARBA" id="ARBA00004469"/>
    </source>
</evidence>
<dbReference type="Pfam" id="PF00787">
    <property type="entry name" value="PX"/>
    <property type="match status" value="1"/>
</dbReference>
<dbReference type="PROSITE" id="PS50195">
    <property type="entry name" value="PX"/>
    <property type="match status" value="1"/>
</dbReference>
<evidence type="ECO:0000313" key="9">
    <source>
        <dbReference type="Proteomes" id="UP001497497"/>
    </source>
</evidence>
<organism evidence="8 9">
    <name type="scientific">Lymnaea stagnalis</name>
    <name type="common">Great pond snail</name>
    <name type="synonym">Helix stagnalis</name>
    <dbReference type="NCBI Taxonomy" id="6523"/>
    <lineage>
        <taxon>Eukaryota</taxon>
        <taxon>Metazoa</taxon>
        <taxon>Spiralia</taxon>
        <taxon>Lophotrochozoa</taxon>
        <taxon>Mollusca</taxon>
        <taxon>Gastropoda</taxon>
        <taxon>Heterobranchia</taxon>
        <taxon>Euthyneura</taxon>
        <taxon>Panpulmonata</taxon>
        <taxon>Hygrophila</taxon>
        <taxon>Lymnaeoidea</taxon>
        <taxon>Lymnaeidae</taxon>
        <taxon>Lymnaea</taxon>
    </lineage>
</organism>
<dbReference type="Proteomes" id="UP001497497">
    <property type="component" value="Unassembled WGS sequence"/>
</dbReference>
<feature type="non-terminal residue" evidence="8">
    <location>
        <position position="201"/>
    </location>
</feature>
<dbReference type="GO" id="GO:1901981">
    <property type="term" value="F:phosphatidylinositol phosphate binding"/>
    <property type="evidence" value="ECO:0007669"/>
    <property type="project" value="TreeGrafter"/>
</dbReference>
<evidence type="ECO:0000256" key="4">
    <source>
        <dbReference type="ARBA" id="ARBA00022927"/>
    </source>
</evidence>
<dbReference type="Gene3D" id="3.30.1520.10">
    <property type="entry name" value="Phox-like domain"/>
    <property type="match status" value="1"/>
</dbReference>
<dbReference type="PANTHER" id="PTHR20939:SF11">
    <property type="entry name" value="LD12265P"/>
    <property type="match status" value="1"/>
</dbReference>
<gene>
    <name evidence="8" type="ORF">GSLYS_00012462001</name>
</gene>
<evidence type="ECO:0000256" key="6">
    <source>
        <dbReference type="ARBA" id="ARBA00023136"/>
    </source>
</evidence>
<evidence type="ECO:0000256" key="3">
    <source>
        <dbReference type="ARBA" id="ARBA00022753"/>
    </source>
</evidence>
<evidence type="ECO:0000256" key="2">
    <source>
        <dbReference type="ARBA" id="ARBA00022448"/>
    </source>
</evidence>
<dbReference type="SUPFAM" id="SSF48452">
    <property type="entry name" value="TPR-like"/>
    <property type="match status" value="1"/>
</dbReference>
<dbReference type="EMBL" id="CAXITT010000308">
    <property type="protein sequence ID" value="CAL1538641.1"/>
    <property type="molecule type" value="Genomic_DNA"/>
</dbReference>
<name>A0AAV2HYM7_LYMST</name>
<comment type="subcellular location">
    <subcellularLocation>
        <location evidence="1">Early endosome membrane</location>
        <topology evidence="1">Peripheral membrane protein</topology>
        <orientation evidence="1">Cytoplasmic side</orientation>
    </subcellularLocation>
</comment>
<dbReference type="InterPro" id="IPR036871">
    <property type="entry name" value="PX_dom_sf"/>
</dbReference>
<keyword evidence="5" id="KW-0446">Lipid-binding</keyword>
<keyword evidence="3" id="KW-0967">Endosome</keyword>
<evidence type="ECO:0000256" key="5">
    <source>
        <dbReference type="ARBA" id="ARBA00023121"/>
    </source>
</evidence>
<dbReference type="InterPro" id="IPR001683">
    <property type="entry name" value="PX_dom"/>
</dbReference>
<keyword evidence="9" id="KW-1185">Reference proteome</keyword>
<protein>
    <recommendedName>
        <fullName evidence="7">PX domain-containing protein</fullName>
    </recommendedName>
</protein>
<dbReference type="AlphaFoldDB" id="A0AAV2HYM7"/>
<comment type="caution">
    <text evidence="8">The sequence shown here is derived from an EMBL/GenBank/DDBJ whole genome shotgun (WGS) entry which is preliminary data.</text>
</comment>
<dbReference type="GO" id="GO:0031901">
    <property type="term" value="C:early endosome membrane"/>
    <property type="evidence" value="ECO:0007669"/>
    <property type="project" value="UniProtKB-SubCell"/>
</dbReference>
<dbReference type="Gene3D" id="1.25.40.10">
    <property type="entry name" value="Tetratricopeptide repeat domain"/>
    <property type="match status" value="1"/>
</dbReference>
<keyword evidence="6" id="KW-0472">Membrane</keyword>
<proteinExistence type="predicted"/>
<reference evidence="8 9" key="1">
    <citation type="submission" date="2024-04" db="EMBL/GenBank/DDBJ databases">
        <authorList>
            <consortium name="Genoscope - CEA"/>
            <person name="William W."/>
        </authorList>
    </citation>
    <scope>NUCLEOTIDE SEQUENCE [LARGE SCALE GENOMIC DNA]</scope>
</reference>
<feature type="domain" description="PX" evidence="7">
    <location>
        <begin position="1"/>
        <end position="99"/>
    </location>
</feature>